<keyword evidence="4" id="KW-0997">Cell inner membrane</keyword>
<evidence type="ECO:0000256" key="12">
    <source>
        <dbReference type="ARBA" id="ARBA00040743"/>
    </source>
</evidence>
<feature type="domain" description="PpiC" evidence="16">
    <location>
        <begin position="213"/>
        <end position="344"/>
    </location>
</feature>
<dbReference type="InterPro" id="IPR046357">
    <property type="entry name" value="PPIase_dom_sf"/>
</dbReference>
<dbReference type="SUPFAM" id="SSF109998">
    <property type="entry name" value="Triger factor/SurA peptide-binding domain-like"/>
    <property type="match status" value="1"/>
</dbReference>
<dbReference type="InterPro" id="IPR052029">
    <property type="entry name" value="PpiD_chaperone"/>
</dbReference>
<dbReference type="AlphaFoldDB" id="A0AAE4VK13"/>
<evidence type="ECO:0000256" key="8">
    <source>
        <dbReference type="ARBA" id="ARBA00023186"/>
    </source>
</evidence>
<proteinExistence type="inferred from homology"/>
<evidence type="ECO:0000256" key="2">
    <source>
        <dbReference type="ARBA" id="ARBA00018370"/>
    </source>
</evidence>
<evidence type="ECO:0000313" key="17">
    <source>
        <dbReference type="EMBL" id="MDZ5761395.1"/>
    </source>
</evidence>
<gene>
    <name evidence="17" type="ORF">Lyticum_00570</name>
</gene>
<dbReference type="Pfam" id="PF13624">
    <property type="entry name" value="SurA_N_3"/>
    <property type="match status" value="1"/>
</dbReference>
<dbReference type="Gene3D" id="1.10.4030.10">
    <property type="entry name" value="Porin chaperone SurA, peptide-binding domain"/>
    <property type="match status" value="1"/>
</dbReference>
<evidence type="ECO:0000313" key="18">
    <source>
        <dbReference type="Proteomes" id="UP001289135"/>
    </source>
</evidence>
<dbReference type="PANTHER" id="PTHR47529">
    <property type="entry name" value="PEPTIDYL-PROLYL CIS-TRANS ISOMERASE D"/>
    <property type="match status" value="1"/>
</dbReference>
<evidence type="ECO:0000256" key="5">
    <source>
        <dbReference type="ARBA" id="ARBA00022692"/>
    </source>
</evidence>
<keyword evidence="8" id="KW-0143">Chaperone</keyword>
<keyword evidence="5 15" id="KW-0812">Transmembrane</keyword>
<dbReference type="Gene3D" id="3.10.50.40">
    <property type="match status" value="1"/>
</dbReference>
<dbReference type="InterPro" id="IPR027304">
    <property type="entry name" value="Trigger_fact/SurA_dom_sf"/>
</dbReference>
<comment type="subcellular location">
    <subcellularLocation>
        <location evidence="1">Cell inner membrane</location>
        <topology evidence="1">Single-pass type II membrane protein</topology>
        <orientation evidence="1">Periplasmic side</orientation>
    </subcellularLocation>
</comment>
<feature type="transmembrane region" description="Helical" evidence="15">
    <location>
        <begin position="6"/>
        <end position="24"/>
    </location>
</feature>
<evidence type="ECO:0000256" key="1">
    <source>
        <dbReference type="ARBA" id="ARBA00004382"/>
    </source>
</evidence>
<keyword evidence="14" id="KW-0697">Rotamase</keyword>
<keyword evidence="14 17" id="KW-0413">Isomerase</keyword>
<evidence type="ECO:0000256" key="14">
    <source>
        <dbReference type="PROSITE-ProRule" id="PRU00278"/>
    </source>
</evidence>
<evidence type="ECO:0000256" key="4">
    <source>
        <dbReference type="ARBA" id="ARBA00022519"/>
    </source>
</evidence>
<evidence type="ECO:0000256" key="7">
    <source>
        <dbReference type="ARBA" id="ARBA00023136"/>
    </source>
</evidence>
<dbReference type="PROSITE" id="PS50198">
    <property type="entry name" value="PPIC_PPIASE_2"/>
    <property type="match status" value="1"/>
</dbReference>
<evidence type="ECO:0000256" key="6">
    <source>
        <dbReference type="ARBA" id="ARBA00022989"/>
    </source>
</evidence>
<evidence type="ECO:0000256" key="13">
    <source>
        <dbReference type="ARBA" id="ARBA00042775"/>
    </source>
</evidence>
<dbReference type="GO" id="GO:0003755">
    <property type="term" value="F:peptidyl-prolyl cis-trans isomerase activity"/>
    <property type="evidence" value="ECO:0007669"/>
    <property type="project" value="UniProtKB-KW"/>
</dbReference>
<name>A0AAE4VK13_9RICK</name>
<accession>A0AAE4VK13</accession>
<comment type="caution">
    <text evidence="17">The sequence shown here is derived from an EMBL/GenBank/DDBJ whole genome shotgun (WGS) entry which is preliminary data.</text>
</comment>
<dbReference type="EMBL" id="JARGYU010000002">
    <property type="protein sequence ID" value="MDZ5761395.1"/>
    <property type="molecule type" value="Genomic_DNA"/>
</dbReference>
<keyword evidence="18" id="KW-1185">Reference proteome</keyword>
<dbReference type="GO" id="GO:0005886">
    <property type="term" value="C:plasma membrane"/>
    <property type="evidence" value="ECO:0007669"/>
    <property type="project" value="UniProtKB-SubCell"/>
</dbReference>
<dbReference type="InterPro" id="IPR000297">
    <property type="entry name" value="PPIase_PpiC"/>
</dbReference>
<keyword evidence="7 15" id="KW-0472">Membrane</keyword>
<evidence type="ECO:0000256" key="11">
    <source>
        <dbReference type="ARBA" id="ARBA00038408"/>
    </source>
</evidence>
<comment type="similarity">
    <text evidence="11">Belongs to the PpiD chaperone family.</text>
</comment>
<evidence type="ECO:0000256" key="15">
    <source>
        <dbReference type="SAM" id="Phobius"/>
    </source>
</evidence>
<protein>
    <recommendedName>
        <fullName evidence="2">Parvulin-like PPIase</fullName>
    </recommendedName>
    <alternativeName>
        <fullName evidence="9">Peptidyl-prolyl cis-trans isomerase plp</fullName>
    </alternativeName>
    <alternativeName>
        <fullName evidence="12">Periplasmic chaperone PpiD</fullName>
    </alternativeName>
    <alternativeName>
        <fullName evidence="13">Periplasmic folding chaperone</fullName>
    </alternativeName>
    <alternativeName>
        <fullName evidence="10">Rotamase plp</fullName>
    </alternativeName>
</protein>
<organism evidence="17 18">
    <name type="scientific">Lyticum sinuosum</name>
    <dbReference type="NCBI Taxonomy" id="1332059"/>
    <lineage>
        <taxon>Bacteria</taxon>
        <taxon>Pseudomonadati</taxon>
        <taxon>Pseudomonadota</taxon>
        <taxon>Alphaproteobacteria</taxon>
        <taxon>Rickettsiales</taxon>
        <taxon>Lyticum</taxon>
    </lineage>
</organism>
<keyword evidence="3" id="KW-1003">Cell membrane</keyword>
<dbReference type="Proteomes" id="UP001289135">
    <property type="component" value="Unassembled WGS sequence"/>
</dbReference>
<evidence type="ECO:0000256" key="9">
    <source>
        <dbReference type="ARBA" id="ARBA00030642"/>
    </source>
</evidence>
<dbReference type="Pfam" id="PF13145">
    <property type="entry name" value="Rotamase_2"/>
    <property type="match status" value="1"/>
</dbReference>
<evidence type="ECO:0000256" key="3">
    <source>
        <dbReference type="ARBA" id="ARBA00022475"/>
    </source>
</evidence>
<sequence>MLNAKIIIPIATAIIFIMISIAGYNSSQKVGNNDNSWLVKIGNKEYTLLDYQEFYNDLKNNSSLPNNLDLKSYAFDKLVDAALIEKEAEEIGLVISDNIIKEELQKISSFHDENGKFDKKKFKGTLKRNGISENKFIEKMERFYLRKQLMQIFTLNRGVIYPSIIRILNSIIYDQRKAKLITIDELDIQDNIIASQEEINKYFSENEQIFTIPETREIEYVLLTTDSLEDSVKIQDINDDEVVMEYKKQEKYLEIPERRDIEQLICTDKKVVDMAYNAILSGKKFDDVRNKYETPYEYTRSLKKISPNDYFNKILTEILFSLKEGDISRPYQTSLGWHIFYINKIYPTQKREFFEVKDYLINEIVFNKNQEKLKILTEKIDSDIKKKISFEEICNKFKIKSHNVHVQMRYNKDYTINNNEDENKKFDNVPKVIQNLAFNTKLLDISELEVINDKEIKSIRVLSNDISKTKKDDNNSDLQKESIGYVLLKVNKIIPKRLVRPSDKKLEKLLLDQKKYNLLTNLANSIHSTADINDQSDSNIRKDFFNSLKKLVNKPTDINISRIQPMPKNIDLELLGEIFDLEPGKSTKLYFNNERKQYHFAILEDINYPNNNEVINSDYEKQLTEFYFDIINDEYLQYLHKKYKPKLNKSLIYNN</sequence>
<dbReference type="RefSeq" id="WP_322498823.1">
    <property type="nucleotide sequence ID" value="NZ_JARGYU010000002.1"/>
</dbReference>
<evidence type="ECO:0000256" key="10">
    <source>
        <dbReference type="ARBA" id="ARBA00031484"/>
    </source>
</evidence>
<reference evidence="17" key="1">
    <citation type="submission" date="2023-02" db="EMBL/GenBank/DDBJ databases">
        <title>Host association and intracellularity evolved multiple times independently in the Rickettsiales.</title>
        <authorList>
            <person name="Castelli M."/>
            <person name="Nardi T."/>
            <person name="Gammuto L."/>
            <person name="Bellinzona G."/>
            <person name="Sabaneyeva E."/>
            <person name="Potekhin A."/>
            <person name="Serra V."/>
            <person name="Petroni G."/>
            <person name="Sassera D."/>
        </authorList>
    </citation>
    <scope>NUCLEOTIDE SEQUENCE</scope>
    <source>
        <strain evidence="17">USBL-36I1</strain>
    </source>
</reference>
<evidence type="ECO:0000259" key="16">
    <source>
        <dbReference type="PROSITE" id="PS50198"/>
    </source>
</evidence>
<keyword evidence="6 15" id="KW-1133">Transmembrane helix</keyword>
<dbReference type="SUPFAM" id="SSF54534">
    <property type="entry name" value="FKBP-like"/>
    <property type="match status" value="1"/>
</dbReference>
<dbReference type="PANTHER" id="PTHR47529:SF1">
    <property type="entry name" value="PERIPLASMIC CHAPERONE PPID"/>
    <property type="match status" value="1"/>
</dbReference>